<dbReference type="InterPro" id="IPR046885">
    <property type="entry name" value="MnmA-like_C"/>
</dbReference>
<comment type="caution">
    <text evidence="12">The sequence shown here is derived from an EMBL/GenBank/DDBJ whole genome shotgun (WGS) entry which is preliminary data.</text>
</comment>
<comment type="function">
    <text evidence="9">Catalyzes the 2-thiolation of uridine at the wobble position (U34) of tRNA, leading to the formation of s(2)U34.</text>
</comment>
<evidence type="ECO:0000256" key="4">
    <source>
        <dbReference type="ARBA" id="ARBA00022741"/>
    </source>
</evidence>
<comment type="subcellular location">
    <subcellularLocation>
        <location evidence="9">Cytoplasm</location>
    </subcellularLocation>
</comment>
<dbReference type="GO" id="GO:0000049">
    <property type="term" value="F:tRNA binding"/>
    <property type="evidence" value="ECO:0007669"/>
    <property type="project" value="UniProtKB-KW"/>
</dbReference>
<dbReference type="Gene3D" id="3.40.50.620">
    <property type="entry name" value="HUPs"/>
    <property type="match status" value="1"/>
</dbReference>
<dbReference type="InterPro" id="IPR004506">
    <property type="entry name" value="MnmA-like"/>
</dbReference>
<feature type="site" description="Interaction with tRNA" evidence="9">
    <location>
        <position position="334"/>
    </location>
</feature>
<keyword evidence="4 9" id="KW-0547">Nucleotide-binding</keyword>
<dbReference type="InterPro" id="IPR014729">
    <property type="entry name" value="Rossmann-like_a/b/a_fold"/>
</dbReference>
<evidence type="ECO:0000259" key="10">
    <source>
        <dbReference type="Pfam" id="PF20258"/>
    </source>
</evidence>
<feature type="active site" description="Cysteine persulfide intermediate" evidence="9">
    <location>
        <position position="193"/>
    </location>
</feature>
<feature type="binding site" evidence="9">
    <location>
        <begin position="8"/>
        <end position="15"/>
    </location>
    <ligand>
        <name>ATP</name>
        <dbReference type="ChEBI" id="CHEBI:30616"/>
    </ligand>
</feature>
<name>A0A1F6D7S3_9BACT</name>
<feature type="domain" description="tRNA-specific 2-thiouridylase MnmA-like central" evidence="11">
    <location>
        <begin position="201"/>
        <end position="269"/>
    </location>
</feature>
<keyword evidence="1 9" id="KW-0820">tRNA-binding</keyword>
<feature type="domain" description="tRNA-specific 2-thiouridylase MnmA-like C-terminal" evidence="10">
    <location>
        <begin position="278"/>
        <end position="350"/>
    </location>
</feature>
<dbReference type="PANTHER" id="PTHR11933">
    <property type="entry name" value="TRNA 5-METHYLAMINOMETHYL-2-THIOURIDYLATE -METHYLTRANSFERASE"/>
    <property type="match status" value="1"/>
</dbReference>
<dbReference type="EC" id="2.8.1.13" evidence="9"/>
<keyword evidence="9" id="KW-0963">Cytoplasm</keyword>
<comment type="caution">
    <text evidence="9">Lacks conserved residue(s) required for the propagation of feature annotation.</text>
</comment>
<feature type="region of interest" description="Interaction with target base in tRNA" evidence="9">
    <location>
        <begin position="92"/>
        <end position="94"/>
    </location>
</feature>
<dbReference type="GO" id="GO:0103016">
    <property type="term" value="F:tRNA-uridine 2-sulfurtransferase activity"/>
    <property type="evidence" value="ECO:0007669"/>
    <property type="project" value="UniProtKB-EC"/>
</dbReference>
<evidence type="ECO:0000256" key="9">
    <source>
        <dbReference type="HAMAP-Rule" id="MF_00144"/>
    </source>
</evidence>
<dbReference type="CDD" id="cd01998">
    <property type="entry name" value="MnmA_TRMU-like"/>
    <property type="match status" value="1"/>
</dbReference>
<evidence type="ECO:0000256" key="8">
    <source>
        <dbReference type="ARBA" id="ARBA00051542"/>
    </source>
</evidence>
<gene>
    <name evidence="9" type="primary">mnmA</name>
    <name evidence="12" type="ORF">A2853_02570</name>
</gene>
<organism evidence="12 13">
    <name type="scientific">Candidatus Kaiserbacteria bacterium RIFCSPHIGHO2_01_FULL_55_17</name>
    <dbReference type="NCBI Taxonomy" id="1798484"/>
    <lineage>
        <taxon>Bacteria</taxon>
        <taxon>Candidatus Kaiseribacteriota</taxon>
    </lineage>
</organism>
<dbReference type="GO" id="GO:0005524">
    <property type="term" value="F:ATP binding"/>
    <property type="evidence" value="ECO:0007669"/>
    <property type="project" value="UniProtKB-KW"/>
</dbReference>
<evidence type="ECO:0000256" key="6">
    <source>
        <dbReference type="ARBA" id="ARBA00022884"/>
    </source>
</evidence>
<feature type="active site" description="Nucleophile" evidence="9">
    <location>
        <position position="97"/>
    </location>
</feature>
<keyword evidence="6 9" id="KW-0694">RNA-binding</keyword>
<feature type="site" description="Interaction with tRNA" evidence="9">
    <location>
        <position position="122"/>
    </location>
</feature>
<feature type="region of interest" description="Interaction with tRNA" evidence="9">
    <location>
        <begin position="143"/>
        <end position="145"/>
    </location>
</feature>
<proteinExistence type="inferred from homology"/>
<dbReference type="GO" id="GO:0002143">
    <property type="term" value="P:tRNA wobble position uridine thiolation"/>
    <property type="evidence" value="ECO:0007669"/>
    <property type="project" value="TreeGrafter"/>
</dbReference>
<feature type="region of interest" description="Interaction with tRNA" evidence="9">
    <location>
        <begin position="303"/>
        <end position="304"/>
    </location>
</feature>
<reference evidence="12 13" key="1">
    <citation type="journal article" date="2016" name="Nat. Commun.">
        <title>Thousands of microbial genomes shed light on interconnected biogeochemical processes in an aquifer system.</title>
        <authorList>
            <person name="Anantharaman K."/>
            <person name="Brown C.T."/>
            <person name="Hug L.A."/>
            <person name="Sharon I."/>
            <person name="Castelle C.J."/>
            <person name="Probst A.J."/>
            <person name="Thomas B.C."/>
            <person name="Singh A."/>
            <person name="Wilkins M.J."/>
            <person name="Karaoz U."/>
            <person name="Brodie E.L."/>
            <person name="Williams K.H."/>
            <person name="Hubbard S.S."/>
            <person name="Banfield J.F."/>
        </authorList>
    </citation>
    <scope>NUCLEOTIDE SEQUENCE [LARGE SCALE GENOMIC DNA]</scope>
</reference>
<dbReference type="Gene3D" id="2.30.30.280">
    <property type="entry name" value="Adenine nucleotide alpha hydrolases-like domains"/>
    <property type="match status" value="1"/>
</dbReference>
<keyword evidence="2 9" id="KW-0808">Transferase</keyword>
<dbReference type="Pfam" id="PF20259">
    <property type="entry name" value="tRNA_Me_trans_M"/>
    <property type="match status" value="1"/>
</dbReference>
<protein>
    <recommendedName>
        <fullName evidence="9">tRNA-specific 2-thiouridylase MnmA</fullName>
        <ecNumber evidence="9">2.8.1.13</ecNumber>
    </recommendedName>
</protein>
<keyword evidence="5 9" id="KW-0067">ATP-binding</keyword>
<sequence>MSKVVYVGLSGGVDSAVSAALLQERGYEVVGCFIKIWQPEFLECTWREDRLDAMRAAAALRIPFRELDLSDEYKREVVDTMVAEYERGITPNPDVLCNRTIKFGHFAKWAREQGAAYVATGHYARIGEDAEKPTLLRGTDGSKDQSYFLHALTEDDLARTLFPVGELAKSQVRSLAEKFKLPNAQKPDSQGICFLGDVSMEEFLARFISLQPGAVLDMKGRTVGEHRGAALYTVGQRHGFALGKREEGVEVGPHYVVSIDVKANTITVSPNKLDADKKEIVLMHLHWINEPSSFPLEAEAQTRYRERVVLVRVEKENGKTRIIFAEPHIAAPGQSLVLYTGDRCLGGGTIS</sequence>
<comment type="catalytic activity">
    <reaction evidence="8 9">
        <text>S-sulfanyl-L-cysteinyl-[protein] + uridine(34) in tRNA + AH2 + ATP = 2-thiouridine(34) in tRNA + L-cysteinyl-[protein] + A + AMP + diphosphate + H(+)</text>
        <dbReference type="Rhea" id="RHEA:47032"/>
        <dbReference type="Rhea" id="RHEA-COMP:10131"/>
        <dbReference type="Rhea" id="RHEA-COMP:11726"/>
        <dbReference type="Rhea" id="RHEA-COMP:11727"/>
        <dbReference type="Rhea" id="RHEA-COMP:11728"/>
        <dbReference type="ChEBI" id="CHEBI:13193"/>
        <dbReference type="ChEBI" id="CHEBI:15378"/>
        <dbReference type="ChEBI" id="CHEBI:17499"/>
        <dbReference type="ChEBI" id="CHEBI:29950"/>
        <dbReference type="ChEBI" id="CHEBI:30616"/>
        <dbReference type="ChEBI" id="CHEBI:33019"/>
        <dbReference type="ChEBI" id="CHEBI:61963"/>
        <dbReference type="ChEBI" id="CHEBI:65315"/>
        <dbReference type="ChEBI" id="CHEBI:87170"/>
        <dbReference type="ChEBI" id="CHEBI:456215"/>
        <dbReference type="EC" id="2.8.1.13"/>
    </reaction>
</comment>
<accession>A0A1F6D7S3</accession>
<dbReference type="InterPro" id="IPR023382">
    <property type="entry name" value="MnmA-like_central_sf"/>
</dbReference>
<comment type="similarity">
    <text evidence="9">Belongs to the MnmA/TRMU family.</text>
</comment>
<evidence type="ECO:0000313" key="13">
    <source>
        <dbReference type="Proteomes" id="UP000177958"/>
    </source>
</evidence>
<evidence type="ECO:0000256" key="1">
    <source>
        <dbReference type="ARBA" id="ARBA00022555"/>
    </source>
</evidence>
<dbReference type="Pfam" id="PF03054">
    <property type="entry name" value="tRNA_Me_trans"/>
    <property type="match status" value="1"/>
</dbReference>
<evidence type="ECO:0000313" key="12">
    <source>
        <dbReference type="EMBL" id="OGG57377.1"/>
    </source>
</evidence>
<keyword evidence="7" id="KW-1015">Disulfide bond</keyword>
<keyword evidence="3 9" id="KW-0819">tRNA processing</keyword>
<dbReference type="NCBIfam" id="TIGR00420">
    <property type="entry name" value="trmU"/>
    <property type="match status" value="1"/>
</dbReference>
<dbReference type="PANTHER" id="PTHR11933:SF5">
    <property type="entry name" value="MITOCHONDRIAL TRNA-SPECIFIC 2-THIOURIDYLASE 1"/>
    <property type="match status" value="1"/>
</dbReference>
<dbReference type="NCBIfam" id="NF001138">
    <property type="entry name" value="PRK00143.1"/>
    <property type="match status" value="1"/>
</dbReference>
<dbReference type="GO" id="GO:0005737">
    <property type="term" value="C:cytoplasm"/>
    <property type="evidence" value="ECO:0007669"/>
    <property type="project" value="UniProtKB-SubCell"/>
</dbReference>
<feature type="binding site" evidence="9">
    <location>
        <position position="121"/>
    </location>
    <ligand>
        <name>ATP</name>
        <dbReference type="ChEBI" id="CHEBI:30616"/>
    </ligand>
</feature>
<evidence type="ECO:0000259" key="11">
    <source>
        <dbReference type="Pfam" id="PF20259"/>
    </source>
</evidence>
<dbReference type="InterPro" id="IPR046884">
    <property type="entry name" value="MnmA-like_central"/>
</dbReference>
<dbReference type="EMBL" id="MFKX01000029">
    <property type="protein sequence ID" value="OGG57377.1"/>
    <property type="molecule type" value="Genomic_DNA"/>
</dbReference>
<dbReference type="AlphaFoldDB" id="A0A1F6D7S3"/>
<dbReference type="Proteomes" id="UP000177958">
    <property type="component" value="Unassembled WGS sequence"/>
</dbReference>
<feature type="binding site" evidence="9">
    <location>
        <position position="34"/>
    </location>
    <ligand>
        <name>ATP</name>
        <dbReference type="ChEBI" id="CHEBI:30616"/>
    </ligand>
</feature>
<dbReference type="Pfam" id="PF20258">
    <property type="entry name" value="tRNA_Me_trans_C"/>
    <property type="match status" value="1"/>
</dbReference>
<evidence type="ECO:0000256" key="7">
    <source>
        <dbReference type="ARBA" id="ARBA00023157"/>
    </source>
</evidence>
<evidence type="ECO:0000256" key="2">
    <source>
        <dbReference type="ARBA" id="ARBA00022679"/>
    </source>
</evidence>
<dbReference type="SUPFAM" id="SSF52402">
    <property type="entry name" value="Adenine nucleotide alpha hydrolases-like"/>
    <property type="match status" value="1"/>
</dbReference>
<dbReference type="Gene3D" id="2.40.30.10">
    <property type="entry name" value="Translation factors"/>
    <property type="match status" value="1"/>
</dbReference>
<dbReference type="HAMAP" id="MF_00144">
    <property type="entry name" value="tRNA_thiouridyl_MnmA"/>
    <property type="match status" value="1"/>
</dbReference>
<evidence type="ECO:0000256" key="3">
    <source>
        <dbReference type="ARBA" id="ARBA00022694"/>
    </source>
</evidence>
<evidence type="ECO:0000256" key="5">
    <source>
        <dbReference type="ARBA" id="ARBA00022840"/>
    </source>
</evidence>